<feature type="region of interest" description="Disordered" evidence="1">
    <location>
        <begin position="941"/>
        <end position="986"/>
    </location>
</feature>
<dbReference type="InterPro" id="IPR057746">
    <property type="entry name" value="CpnT-like_N"/>
</dbReference>
<evidence type="ECO:0000256" key="1">
    <source>
        <dbReference type="SAM" id="MobiDB-lite"/>
    </source>
</evidence>
<dbReference type="OrthoDB" id="4554584at2"/>
<dbReference type="EMBL" id="WEGI01000007">
    <property type="protein sequence ID" value="MQY27916.1"/>
    <property type="molecule type" value="Genomic_DNA"/>
</dbReference>
<feature type="compositionally biased region" description="Polar residues" evidence="1">
    <location>
        <begin position="1088"/>
        <end position="1100"/>
    </location>
</feature>
<feature type="domain" description="Outer membrane channel protein CpnT-like N-terminal" evidence="3">
    <location>
        <begin position="12"/>
        <end position="160"/>
    </location>
</feature>
<dbReference type="Pfam" id="PF15644">
    <property type="entry name" value="Gln_amidase"/>
    <property type="match status" value="1"/>
</dbReference>
<name>A0A7K0DQ63_9NOCA</name>
<dbReference type="Proteomes" id="UP000431401">
    <property type="component" value="Unassembled WGS sequence"/>
</dbReference>
<feature type="compositionally biased region" description="Pro residues" evidence="1">
    <location>
        <begin position="956"/>
        <end position="969"/>
    </location>
</feature>
<keyword evidence="5" id="KW-1185">Reference proteome</keyword>
<organism evidence="4 5">
    <name type="scientific">Nocardia aurantia</name>
    <dbReference type="NCBI Taxonomy" id="2585199"/>
    <lineage>
        <taxon>Bacteria</taxon>
        <taxon>Bacillati</taxon>
        <taxon>Actinomycetota</taxon>
        <taxon>Actinomycetes</taxon>
        <taxon>Mycobacteriales</taxon>
        <taxon>Nocardiaceae</taxon>
        <taxon>Nocardia</taxon>
    </lineage>
</organism>
<dbReference type="Gene3D" id="3.30.460.10">
    <property type="entry name" value="Beta Polymerase, domain 2"/>
    <property type="match status" value="2"/>
</dbReference>
<protein>
    <recommendedName>
        <fullName evidence="6">RelA/SpoT domain-containing protein</fullName>
    </recommendedName>
</protein>
<feature type="compositionally biased region" description="Basic and acidic residues" evidence="1">
    <location>
        <begin position="600"/>
        <end position="627"/>
    </location>
</feature>
<proteinExistence type="predicted"/>
<feature type="compositionally biased region" description="Basic and acidic residues" evidence="1">
    <location>
        <begin position="560"/>
        <end position="573"/>
    </location>
</feature>
<evidence type="ECO:0000313" key="4">
    <source>
        <dbReference type="EMBL" id="MQY27916.1"/>
    </source>
</evidence>
<feature type="region of interest" description="Disordered" evidence="1">
    <location>
        <begin position="1608"/>
        <end position="1628"/>
    </location>
</feature>
<dbReference type="InterPro" id="IPR028908">
    <property type="entry name" value="Tox-PL_dom"/>
</dbReference>
<evidence type="ECO:0000313" key="5">
    <source>
        <dbReference type="Proteomes" id="UP000431401"/>
    </source>
</evidence>
<gene>
    <name evidence="4" type="ORF">NRB56_34990</name>
</gene>
<comment type="caution">
    <text evidence="4">The sequence shown here is derived from an EMBL/GenBank/DDBJ whole genome shotgun (WGS) entry which is preliminary data.</text>
</comment>
<evidence type="ECO:0000259" key="3">
    <source>
        <dbReference type="Pfam" id="PF25547"/>
    </source>
</evidence>
<dbReference type="SUPFAM" id="SSF81301">
    <property type="entry name" value="Nucleotidyltransferase"/>
    <property type="match status" value="2"/>
</dbReference>
<feature type="domain" description="Tox-PL" evidence="2">
    <location>
        <begin position="795"/>
        <end position="913"/>
    </location>
</feature>
<feature type="compositionally biased region" description="Low complexity" evidence="1">
    <location>
        <begin position="456"/>
        <end position="506"/>
    </location>
</feature>
<feature type="compositionally biased region" description="Basic and acidic residues" evidence="1">
    <location>
        <begin position="944"/>
        <end position="954"/>
    </location>
</feature>
<dbReference type="InterPro" id="IPR043519">
    <property type="entry name" value="NT_sf"/>
</dbReference>
<feature type="region of interest" description="Disordered" evidence="1">
    <location>
        <begin position="443"/>
        <end position="748"/>
    </location>
</feature>
<evidence type="ECO:0000259" key="2">
    <source>
        <dbReference type="Pfam" id="PF15644"/>
    </source>
</evidence>
<feature type="compositionally biased region" description="Low complexity" evidence="1">
    <location>
        <begin position="711"/>
        <end position="720"/>
    </location>
</feature>
<sequence>MGWTTAVGDWMPGWLMQGLNFGAVYPKGDQDALFALGDAWKQAAADLDKLQPELRGATAKVPHYYEGDGADAIAAEFAMLFDGGDYSIQRLVDTLDGIGHDTRAAGTEIEYAKIQSEIFAVLTLWQVISLASTLYGTALVPGVLLAARASLRVFAKQVMERLAAIGARAAGREAAEVLSREIALPLAREAMAPLASQAAKVTLKDLAAQGLRSGLHGLALGAGIEAGVQAVQAAEGHLDDGFSLTRIVETGLQWGAGGLIGGPASRKLGAGLRGMGAGPRLGGVLSGLGGGLAGAGGMYLGGLGTQVYDQWRDPSKGIDYSFSPQLLIGGLTMGGLGGARGGWQASAAEAGRAGIPSGSPHTSVPAPTVTDATRAAGRQAYLDLQQQVHPDKTAARDLPDQVKQRGEEISKQAEAIRAEAGRTDFSDRHVEQLQALSGEWQQIAKPGDGSAPPPATAASTAAAEPAAQAGGAPRAAPAEGRSAPVAAARAAEPVTPAAVTPRAGAAMESRPGTGGALPDHRPNITADSGRGPVEPRPGVPVRGPDPAAGVVAVEPITTEPVRHESPGEHKTGPSHDGQPEQTKADQPGTPRQDPALADEQNDHGDRNARRSGEPAEFGTPKDADLGDRTPGSEPAGQNSGPVHAVTPLRSPGIEAPGLRPASGTPSPIQPAAVAGTRPTVTDAPRSVADAGSIPARDVRLGREPAGPGSGPPTAGTTGPHPTVPPRQHGVAGDIESIRPYEGPRNLRRDNPRWQKIMEDNFPKDGSGRPVRYADPRTGWVAHGNDGGRWRPGRSNNCADVTRSFLSSWFGRPTCAQPRAADWGSPMPSWRLPERDAARNIELFTGANFTHEGAGLSGYEQTAAKLRAAGPGSAAAVVVHWPEKIFALGGSTDGGAHAFAAVNVHGEIVWVDMQINRVSETPVHGRATDVFSIVLDRNGNPFTGEHARWSSRDPAARPSPPGTEPQPHQEPTPGADIEPAPVGDPATGQRHAVIDALRDQWPDLDRALEENPKTLRSVLGHAPATDMLHTVMTDIGAGLHASGALDAVRTGQAGPEHPAVARILADYAGAQPNEPLVHATFREISTQVTEQARRNGPSTQPGFDPTRTGDQEYVTAFIDKLRAEAVPTQQALNEITSRIAHDTGGEASWRTEVKQRERCLAKTFEAHGDASKLLDVVGAKIRFTGIEPLYAALDALRADPRLEIVRIKDRIADSTPSGNRSVLLNVRMSNGHIAELKLGLKSFERPASNEHPLYELRRDIDSRALREDRPLTATERLVQAGLEAAARADYGTVWHDEVRAMRGRAEAVDAVRVALPDHPALADAIAGFVLDSATHSTNAAAALVHPQTRAATVQTLAELARSSLLGNDRNADEALNRWRDTHPGAGPLFEPIDHTANVGSDGTKRLNAWVENAKNIDPARLSGHPPDGPARGALDDYARRLAADVHPAVEAEVRELAMRLGGDTTVSSRTKSAEGILDKVGRMVAGSRVRAPRPDYRAGDVIDAVGARITVADTDALARLLDVVENHYGTGDHGRILEIDNMYATPKGNPRYRVVPLVIGIHVDGVPYTYELQLTTRRASIAADLEHNTLFKPYVPTDEEQRQAIRRMQAEAAALDQQETRSHQARRQP</sequence>
<evidence type="ECO:0008006" key="6">
    <source>
        <dbReference type="Google" id="ProtNLM"/>
    </source>
</evidence>
<reference evidence="4 5" key="1">
    <citation type="submission" date="2019-10" db="EMBL/GenBank/DDBJ databases">
        <title>Nocardia macrotermitis sp. nov. and Nocardia aurantia sp. nov., isolated from the gut of fungus growing-termite Macrotermes natalensis.</title>
        <authorList>
            <person name="Benndorf R."/>
            <person name="Schwitalla J."/>
            <person name="Martin K."/>
            <person name="De Beer W."/>
            <person name="Kaster A.-K."/>
            <person name="Vollmers J."/>
            <person name="Poulsen M."/>
            <person name="Beemelmanns C."/>
        </authorList>
    </citation>
    <scope>NUCLEOTIDE SEQUENCE [LARGE SCALE GENOMIC DNA]</scope>
    <source>
        <strain evidence="4 5">RB56</strain>
    </source>
</reference>
<dbReference type="Pfam" id="PF25547">
    <property type="entry name" value="WXG100_2"/>
    <property type="match status" value="1"/>
</dbReference>
<accession>A0A7K0DQ63</accession>
<dbReference type="RefSeq" id="WP_153343449.1">
    <property type="nucleotide sequence ID" value="NZ_WEGI01000007.1"/>
</dbReference>
<feature type="compositionally biased region" description="Low complexity" evidence="1">
    <location>
        <begin position="539"/>
        <end position="555"/>
    </location>
</feature>
<feature type="region of interest" description="Disordered" evidence="1">
    <location>
        <begin position="1088"/>
        <end position="1107"/>
    </location>
</feature>